<reference evidence="1" key="1">
    <citation type="submission" date="2022-08" db="EMBL/GenBank/DDBJ databases">
        <title>Genome Sequence of Lecanicillium fungicola.</title>
        <authorList>
            <person name="Buettner E."/>
        </authorList>
    </citation>
    <scope>NUCLEOTIDE SEQUENCE</scope>
    <source>
        <strain evidence="1">Babe33</strain>
    </source>
</reference>
<protein>
    <submittedName>
        <fullName evidence="1">Uncharacterized protein</fullName>
    </submittedName>
</protein>
<name>A0ACC1NWR7_9HYPO</name>
<dbReference type="Proteomes" id="UP001143910">
    <property type="component" value="Unassembled WGS sequence"/>
</dbReference>
<evidence type="ECO:0000313" key="1">
    <source>
        <dbReference type="EMBL" id="KAJ2983243.1"/>
    </source>
</evidence>
<organism evidence="1 2">
    <name type="scientific">Zarea fungicola</name>
    <dbReference type="NCBI Taxonomy" id="93591"/>
    <lineage>
        <taxon>Eukaryota</taxon>
        <taxon>Fungi</taxon>
        <taxon>Dikarya</taxon>
        <taxon>Ascomycota</taxon>
        <taxon>Pezizomycotina</taxon>
        <taxon>Sordariomycetes</taxon>
        <taxon>Hypocreomycetidae</taxon>
        <taxon>Hypocreales</taxon>
        <taxon>Cordycipitaceae</taxon>
        <taxon>Zarea</taxon>
    </lineage>
</organism>
<dbReference type="EMBL" id="JANJQO010000038">
    <property type="protein sequence ID" value="KAJ2983243.1"/>
    <property type="molecule type" value="Genomic_DNA"/>
</dbReference>
<evidence type="ECO:0000313" key="2">
    <source>
        <dbReference type="Proteomes" id="UP001143910"/>
    </source>
</evidence>
<accession>A0ACC1NWR7</accession>
<gene>
    <name evidence="1" type="ORF">NQ176_g830</name>
</gene>
<comment type="caution">
    <text evidence="1">The sequence shown here is derived from an EMBL/GenBank/DDBJ whole genome shotgun (WGS) entry which is preliminary data.</text>
</comment>
<keyword evidence="2" id="KW-1185">Reference proteome</keyword>
<proteinExistence type="predicted"/>
<sequence length="521" mass="59467">MTQRFDLASIMRRRKFECKAITDIDAVVSLIFASRDWIEAMNRLGFTLLFYGIDLVNLVDHTNKGSLGSTAEPAYIALGLIENKGAKPLSQNHYSEGYPYLKLLLRCVQPWSWSSEGRHTLHIKSLNLDLNISIYSHFRGYRVANHRLVAGDDGDKLESAVCCGNADLASAFSVEMRSTPAVVSAFSVEMRSTPAVVFGATIEGREDFCVFRLSTETCSCELEQKLEGVSPADDTTKQDFKEVEARYSQVLFSGEEAKWRGAFFPTIPKPLPDNGEDVDVGRLARYFTLLPFEIQTQILDSLDESTSRDLLYHYTYWALTFGYSYPKIFMHARGRHTFTWAAVIRQNSDYELLRERGGRPFLAGQGVKSLYDADSEVSNKLHTVLLCFRPTSFAASPDKWDRGVTTLLQPFIRLHCRKLGELRYRTPILVNNLDDYIEYRDEELVIPILYLKSTHYRLEYVKLHFRYSAVEGNYLYSFKTRHGIVTLAEGGTNKIPWHERSPEICENSDDAYEGEDYYAVT</sequence>